<organism evidence="5 6">
    <name type="scientific">Sphaeroforma arctica JP610</name>
    <dbReference type="NCBI Taxonomy" id="667725"/>
    <lineage>
        <taxon>Eukaryota</taxon>
        <taxon>Ichthyosporea</taxon>
        <taxon>Ichthyophonida</taxon>
        <taxon>Sphaeroforma</taxon>
    </lineage>
</organism>
<comment type="similarity">
    <text evidence="2">Belongs to the THOC5 family.</text>
</comment>
<dbReference type="Proteomes" id="UP000054560">
    <property type="component" value="Unassembled WGS sequence"/>
</dbReference>
<evidence type="ECO:0000313" key="6">
    <source>
        <dbReference type="Proteomes" id="UP000054560"/>
    </source>
</evidence>
<proteinExistence type="inferred from homology"/>
<name>A0A0L0FVF2_9EUKA</name>
<feature type="region of interest" description="Disordered" evidence="4">
    <location>
        <begin position="128"/>
        <end position="150"/>
    </location>
</feature>
<dbReference type="InterPro" id="IPR019163">
    <property type="entry name" value="THO_Thoc5"/>
</dbReference>
<keyword evidence="6" id="KW-1185">Reference proteome</keyword>
<reference evidence="5 6" key="1">
    <citation type="submission" date="2011-02" db="EMBL/GenBank/DDBJ databases">
        <title>The Genome Sequence of Sphaeroforma arctica JP610.</title>
        <authorList>
            <consortium name="The Broad Institute Genome Sequencing Platform"/>
            <person name="Russ C."/>
            <person name="Cuomo C."/>
            <person name="Young S.K."/>
            <person name="Zeng Q."/>
            <person name="Gargeya S."/>
            <person name="Alvarado L."/>
            <person name="Berlin A."/>
            <person name="Chapman S.B."/>
            <person name="Chen Z."/>
            <person name="Freedman E."/>
            <person name="Gellesch M."/>
            <person name="Goldberg J."/>
            <person name="Griggs A."/>
            <person name="Gujja S."/>
            <person name="Heilman E."/>
            <person name="Heiman D."/>
            <person name="Howarth C."/>
            <person name="Mehta T."/>
            <person name="Neiman D."/>
            <person name="Pearson M."/>
            <person name="Roberts A."/>
            <person name="Saif S."/>
            <person name="Shea T."/>
            <person name="Shenoy N."/>
            <person name="Sisk P."/>
            <person name="Stolte C."/>
            <person name="Sykes S."/>
            <person name="White J."/>
            <person name="Yandava C."/>
            <person name="Burger G."/>
            <person name="Gray M.W."/>
            <person name="Holland P.W.H."/>
            <person name="King N."/>
            <person name="Lang F.B.F."/>
            <person name="Roger A.J."/>
            <person name="Ruiz-Trillo I."/>
            <person name="Haas B."/>
            <person name="Nusbaum C."/>
            <person name="Birren B."/>
        </authorList>
    </citation>
    <scope>NUCLEOTIDE SEQUENCE [LARGE SCALE GENOMIC DNA]</scope>
    <source>
        <strain evidence="5 6">JP610</strain>
    </source>
</reference>
<dbReference type="GO" id="GO:0003729">
    <property type="term" value="F:mRNA binding"/>
    <property type="evidence" value="ECO:0007669"/>
    <property type="project" value="TreeGrafter"/>
</dbReference>
<gene>
    <name evidence="5" type="ORF">SARC_07035</name>
</gene>
<evidence type="ECO:0000256" key="2">
    <source>
        <dbReference type="ARBA" id="ARBA00008044"/>
    </source>
</evidence>
<dbReference type="GeneID" id="25907539"/>
<keyword evidence="3" id="KW-0539">Nucleus</keyword>
<evidence type="ECO:0000256" key="1">
    <source>
        <dbReference type="ARBA" id="ARBA00004123"/>
    </source>
</evidence>
<dbReference type="AlphaFoldDB" id="A0A0L0FVF2"/>
<evidence type="ECO:0000256" key="3">
    <source>
        <dbReference type="ARBA" id="ARBA00023242"/>
    </source>
</evidence>
<dbReference type="GO" id="GO:0000445">
    <property type="term" value="C:THO complex part of transcription export complex"/>
    <property type="evidence" value="ECO:0007669"/>
    <property type="project" value="TreeGrafter"/>
</dbReference>
<sequence>MEKPDDIDTQAPSAATAAKFPPMVTFVCTKGPKYDAEKRSVSETKADSGRSKSQGKAAANEIALLHEQDDVLSLTTGEGVSEWFDALAYSLWERAHHHDSQWLSQLSTVYGAPFEWVQRLSNTDDKAKDTVPSAAVAAESINSTPRLSGEERRNQFGTTIALVCERMTVGKDLSAQLAALKKKTIDLSSPLLAEVAEQFQLRPTANLTEWTQTENTPSYSTYLMALSRNGWVLQATITLSVNYPRVTPSFALTMKATGSTPDPDLSSVIKHMEVDTNVYCHELFVTSENVLNYLLVLQIRRLQMMFDMYVHILQSTDSRGVMIGRLYERKRRGKDRHLPTRYQADKGVFTHR</sequence>
<dbReference type="EMBL" id="KQ242130">
    <property type="protein sequence ID" value="KNC80599.1"/>
    <property type="molecule type" value="Genomic_DNA"/>
</dbReference>
<comment type="subcellular location">
    <subcellularLocation>
        <location evidence="1">Nucleus</location>
    </subcellularLocation>
</comment>
<evidence type="ECO:0000313" key="5">
    <source>
        <dbReference type="EMBL" id="KNC80599.1"/>
    </source>
</evidence>
<feature type="compositionally biased region" description="Basic and acidic residues" evidence="4">
    <location>
        <begin position="34"/>
        <end position="50"/>
    </location>
</feature>
<dbReference type="PANTHER" id="PTHR13375:SF3">
    <property type="entry name" value="THO COMPLEX SUBUNIT 5 HOMOLOG"/>
    <property type="match status" value="1"/>
</dbReference>
<protein>
    <submittedName>
        <fullName evidence="5">Uncharacterized protein</fullName>
    </submittedName>
</protein>
<dbReference type="PANTHER" id="PTHR13375">
    <property type="entry name" value="FMS INTERACTING PROTEIN"/>
    <property type="match status" value="1"/>
</dbReference>
<feature type="region of interest" description="Disordered" evidence="4">
    <location>
        <begin position="34"/>
        <end position="55"/>
    </location>
</feature>
<accession>A0A0L0FVF2</accession>
<dbReference type="GO" id="GO:0006406">
    <property type="term" value="P:mRNA export from nucleus"/>
    <property type="evidence" value="ECO:0007669"/>
    <property type="project" value="TreeGrafter"/>
</dbReference>
<dbReference type="RefSeq" id="XP_014154501.1">
    <property type="nucleotide sequence ID" value="XM_014299026.1"/>
</dbReference>
<dbReference type="STRING" id="667725.A0A0L0FVF2"/>
<evidence type="ECO:0000256" key="4">
    <source>
        <dbReference type="SAM" id="MobiDB-lite"/>
    </source>
</evidence>